<dbReference type="GO" id="GO:0008967">
    <property type="term" value="F:phosphoglycolate phosphatase activity"/>
    <property type="evidence" value="ECO:0007669"/>
    <property type="project" value="TreeGrafter"/>
</dbReference>
<dbReference type="Proteomes" id="UP000542210">
    <property type="component" value="Unassembled WGS sequence"/>
</dbReference>
<dbReference type="RefSeq" id="WP_184884174.1">
    <property type="nucleotide sequence ID" value="NZ_BOOV01000001.1"/>
</dbReference>
<comment type="caution">
    <text evidence="2">The sequence shown here is derived from an EMBL/GenBank/DDBJ whole genome shotgun (WGS) entry which is preliminary data.</text>
</comment>
<dbReference type="PANTHER" id="PTHR43434">
    <property type="entry name" value="PHOSPHOGLYCOLATE PHOSPHATASE"/>
    <property type="match status" value="1"/>
</dbReference>
<dbReference type="Pfam" id="PF12710">
    <property type="entry name" value="HAD"/>
    <property type="match status" value="1"/>
</dbReference>
<dbReference type="Gene3D" id="1.10.150.240">
    <property type="entry name" value="Putative phosphatase, domain 2"/>
    <property type="match status" value="1"/>
</dbReference>
<dbReference type="EMBL" id="JACHND010000001">
    <property type="protein sequence ID" value="MBB4703635.1"/>
    <property type="molecule type" value="Genomic_DNA"/>
</dbReference>
<reference evidence="2 3" key="1">
    <citation type="submission" date="2020-08" db="EMBL/GenBank/DDBJ databases">
        <title>Sequencing the genomes of 1000 actinobacteria strains.</title>
        <authorList>
            <person name="Klenk H.-P."/>
        </authorList>
    </citation>
    <scope>NUCLEOTIDE SEQUENCE [LARGE SCALE GENOMIC DNA]</scope>
    <source>
        <strain evidence="2 3">DSM 45784</strain>
    </source>
</reference>
<keyword evidence="3" id="KW-1185">Reference proteome</keyword>
<keyword evidence="2" id="KW-0378">Hydrolase</keyword>
<dbReference type="InterPro" id="IPR023214">
    <property type="entry name" value="HAD_sf"/>
</dbReference>
<evidence type="ECO:0000256" key="1">
    <source>
        <dbReference type="SAM" id="MobiDB-lite"/>
    </source>
</evidence>
<dbReference type="InterPro" id="IPR036412">
    <property type="entry name" value="HAD-like_sf"/>
</dbReference>
<dbReference type="GO" id="GO:0006281">
    <property type="term" value="P:DNA repair"/>
    <property type="evidence" value="ECO:0007669"/>
    <property type="project" value="TreeGrafter"/>
</dbReference>
<feature type="compositionally biased region" description="Low complexity" evidence="1">
    <location>
        <begin position="13"/>
        <end position="28"/>
    </location>
</feature>
<dbReference type="PANTHER" id="PTHR43434:SF1">
    <property type="entry name" value="PHOSPHOGLYCOLATE PHOSPHATASE"/>
    <property type="match status" value="1"/>
</dbReference>
<gene>
    <name evidence="2" type="ORF">BJ982_005179</name>
</gene>
<dbReference type="Gene3D" id="3.40.50.1000">
    <property type="entry name" value="HAD superfamily/HAD-like"/>
    <property type="match status" value="1"/>
</dbReference>
<dbReference type="InterPro" id="IPR050155">
    <property type="entry name" value="HAD-like_hydrolase_sf"/>
</dbReference>
<evidence type="ECO:0000313" key="3">
    <source>
        <dbReference type="Proteomes" id="UP000542210"/>
    </source>
</evidence>
<dbReference type="SUPFAM" id="SSF56784">
    <property type="entry name" value="HAD-like"/>
    <property type="match status" value="1"/>
</dbReference>
<name>A0A7W7DB85_9ACTN</name>
<dbReference type="AlphaFoldDB" id="A0A7W7DB85"/>
<proteinExistence type="predicted"/>
<evidence type="ECO:0000313" key="2">
    <source>
        <dbReference type="EMBL" id="MBB4703635.1"/>
    </source>
</evidence>
<dbReference type="InterPro" id="IPR023198">
    <property type="entry name" value="PGP-like_dom2"/>
</dbReference>
<accession>A0A7W7DB85</accession>
<feature type="region of interest" description="Disordered" evidence="1">
    <location>
        <begin position="1"/>
        <end position="28"/>
    </location>
</feature>
<sequence length="262" mass="27098">MTAGSSEPCAPGRLPADPRPGADADGSPAAPSLVLWDIDHTLIDSSAVTQRVYATAFRRATGLPMRLPWRFDGRTERAAVTDALREHGLDPHDGGLFRAFAEALTAEMGALLGAMSAEGRVLPGAVAALTALGAVPGVHQSVLTGNLFAIAELKLRAFGLTGYVDLRLGAYGEDAYERTDLPVHAFGRAGRHLGRRHDGAGTVIIGDTPRDVATARAAGARCVAVATGSHGVAELRAAGADIVLPDLSDTTAVLRAVTSVRP</sequence>
<organism evidence="2 3">
    <name type="scientific">Sphaerisporangium siamense</name>
    <dbReference type="NCBI Taxonomy" id="795645"/>
    <lineage>
        <taxon>Bacteria</taxon>
        <taxon>Bacillati</taxon>
        <taxon>Actinomycetota</taxon>
        <taxon>Actinomycetes</taxon>
        <taxon>Streptosporangiales</taxon>
        <taxon>Streptosporangiaceae</taxon>
        <taxon>Sphaerisporangium</taxon>
    </lineage>
</organism>
<protein>
    <submittedName>
        <fullName evidence="2">Phosphoglycolate phosphatase-like HAD superfamily hydrolase</fullName>
    </submittedName>
</protein>